<sequence>MLKQLIKEKINDKILSENLKTFAESYKISKEKAYQGLNFEKIRTKINNIKDLSYEEIINLYNKFKENALKKGCYVYEAATAEDANNYILEVCKKHNTDIIVKSKSMTSEEIKLNEFLEKNGITPIETDLGEWILQLAGETPSHMVMPAIHKSRKQVAKLFEKVTGNKIDENDIEAMVKIARKQLRDYYFNAKVGITGANVAVAETATIGIVTNEGNARLSTTIPDVHIIILGYEKLVNTFKDALQIIRALPKSATGQIISTYVTWISGSYPAKNDKNKEVHFVFLDNGRLPLFKNKNLKEALKCIRCGSCANVCPVYEIIGGHVFGDTYVGAIGLILTSFYGDEKKANEILKLCIGCKTCSVNCPAGIDLQSLISDINATITPKYGLSLPKKAVYSYVMPNPALFKTITKIGKYLQRPLLKNEKIEKIPFMGKEKNFRALPSIAPKSFTALYKDFYSSKPSKKYKKSVTFYSGCAIEYFYPEMGLTLLKLLDRANIKVNIPEKMVCCGLPAIHAGDGENGKKTIIKNLKYFDEKINEDIITLCPSCGMAIKEEFPKYTINSPQDYKKSEKMANKVKSLSQFLAENRLELKYTAKYKVTYHTPCHQKRGLCFSTENFLQEILKDYFIPLKDSDVCCGFGGSFSFDFAEISSKILENKINNIKNTNAEILLTDCPGCIMQIEGGLIKKGVNVKVMHVSEFLENYTKIIEKK</sequence>
<evidence type="ECO:0000256" key="1">
    <source>
        <dbReference type="ARBA" id="ARBA00022448"/>
    </source>
</evidence>
<dbReference type="GO" id="GO:0006089">
    <property type="term" value="P:lactate metabolic process"/>
    <property type="evidence" value="ECO:0007669"/>
    <property type="project" value="InterPro"/>
</dbReference>
<evidence type="ECO:0000313" key="9">
    <source>
        <dbReference type="EMBL" id="KAA0259534.1"/>
    </source>
</evidence>
<evidence type="ECO:0000256" key="6">
    <source>
        <dbReference type="ARBA" id="ARBA00023004"/>
    </source>
</evidence>
<dbReference type="Pfam" id="PF13183">
    <property type="entry name" value="Fer4_8"/>
    <property type="match status" value="1"/>
</dbReference>
<dbReference type="SUPFAM" id="SSF100950">
    <property type="entry name" value="NagB/RpiA/CoA transferase-like"/>
    <property type="match status" value="1"/>
</dbReference>
<dbReference type="GO" id="GO:0016491">
    <property type="term" value="F:oxidoreductase activity"/>
    <property type="evidence" value="ECO:0007669"/>
    <property type="project" value="UniProtKB-ARBA"/>
</dbReference>
<keyword evidence="2" id="KW-0004">4Fe-4S</keyword>
<evidence type="ECO:0000256" key="5">
    <source>
        <dbReference type="ARBA" id="ARBA00022982"/>
    </source>
</evidence>
<keyword evidence="7" id="KW-0411">Iron-sulfur</keyword>
<accession>A0A5A8F5X7</accession>
<dbReference type="Pfam" id="PF02754">
    <property type="entry name" value="CCG"/>
    <property type="match status" value="2"/>
</dbReference>
<feature type="domain" description="4Fe-4S ferredoxin-type" evidence="8">
    <location>
        <begin position="294"/>
        <end position="324"/>
    </location>
</feature>
<dbReference type="PANTHER" id="PTHR47153:SF2">
    <property type="entry name" value="LACTATE UTILIZATION PROTEIN B"/>
    <property type="match status" value="1"/>
</dbReference>
<dbReference type="RefSeq" id="WP_149265354.1">
    <property type="nucleotide sequence ID" value="NZ_VFJB01000001.1"/>
</dbReference>
<dbReference type="InterPro" id="IPR004017">
    <property type="entry name" value="Cys_rich_dom"/>
</dbReference>
<keyword evidence="1" id="KW-0813">Transport</keyword>
<proteinExistence type="predicted"/>
<dbReference type="InterPro" id="IPR017896">
    <property type="entry name" value="4Fe4S_Fe-S-bd"/>
</dbReference>
<dbReference type="AlphaFoldDB" id="A0A5A8F5X7"/>
<comment type="caution">
    <text evidence="9">The sequence shown here is derived from an EMBL/GenBank/DDBJ whole genome shotgun (WGS) entry which is preliminary data.</text>
</comment>
<dbReference type="Gene3D" id="1.10.1060.10">
    <property type="entry name" value="Alpha-helical ferredoxin"/>
    <property type="match status" value="1"/>
</dbReference>
<feature type="domain" description="4Fe-4S ferredoxin-type" evidence="8">
    <location>
        <begin position="343"/>
        <end position="373"/>
    </location>
</feature>
<dbReference type="OrthoDB" id="9782337at2"/>
<evidence type="ECO:0000256" key="7">
    <source>
        <dbReference type="ARBA" id="ARBA00023014"/>
    </source>
</evidence>
<keyword evidence="6" id="KW-0408">Iron</keyword>
<dbReference type="GO" id="GO:0051539">
    <property type="term" value="F:4 iron, 4 sulfur cluster binding"/>
    <property type="evidence" value="ECO:0007669"/>
    <property type="project" value="UniProtKB-KW"/>
</dbReference>
<dbReference type="InterPro" id="IPR017900">
    <property type="entry name" value="4Fe4S_Fe_S_CS"/>
</dbReference>
<keyword evidence="3" id="KW-0479">Metal-binding</keyword>
<dbReference type="PANTHER" id="PTHR47153">
    <property type="entry name" value="LACTATE UTILIZATION PROTEIN B"/>
    <property type="match status" value="1"/>
</dbReference>
<keyword evidence="5" id="KW-0249">Electron transport</keyword>
<dbReference type="InterPro" id="IPR003741">
    <property type="entry name" value="LUD_dom"/>
</dbReference>
<dbReference type="InterPro" id="IPR024185">
    <property type="entry name" value="FTHF_cligase-like_sf"/>
</dbReference>
<dbReference type="PROSITE" id="PS51379">
    <property type="entry name" value="4FE4S_FER_2"/>
    <property type="match status" value="2"/>
</dbReference>
<dbReference type="Pfam" id="PF02589">
    <property type="entry name" value="LUD_dom"/>
    <property type="match status" value="1"/>
</dbReference>
<dbReference type="PROSITE" id="PS00198">
    <property type="entry name" value="4FE4S_FER_1"/>
    <property type="match status" value="2"/>
</dbReference>
<name>A0A5A8F5X7_9BACT</name>
<dbReference type="InterPro" id="IPR004452">
    <property type="entry name" value="LutB/LldF"/>
</dbReference>
<evidence type="ECO:0000313" key="10">
    <source>
        <dbReference type="Proteomes" id="UP000322876"/>
    </source>
</evidence>
<evidence type="ECO:0000259" key="8">
    <source>
        <dbReference type="PROSITE" id="PS51379"/>
    </source>
</evidence>
<evidence type="ECO:0000256" key="2">
    <source>
        <dbReference type="ARBA" id="ARBA00022485"/>
    </source>
</evidence>
<evidence type="ECO:0000256" key="4">
    <source>
        <dbReference type="ARBA" id="ARBA00022737"/>
    </source>
</evidence>
<dbReference type="GO" id="GO:0046872">
    <property type="term" value="F:metal ion binding"/>
    <property type="evidence" value="ECO:0007669"/>
    <property type="project" value="UniProtKB-KW"/>
</dbReference>
<dbReference type="EMBL" id="VFJB01000001">
    <property type="protein sequence ID" value="KAA0259534.1"/>
    <property type="molecule type" value="Genomic_DNA"/>
</dbReference>
<dbReference type="InterPro" id="IPR009051">
    <property type="entry name" value="Helical_ferredxn"/>
</dbReference>
<dbReference type="NCBIfam" id="NF045670">
    <property type="entry name" value="quin_L_LdhH"/>
    <property type="match status" value="1"/>
</dbReference>
<evidence type="ECO:0000256" key="3">
    <source>
        <dbReference type="ARBA" id="ARBA00022723"/>
    </source>
</evidence>
<dbReference type="Proteomes" id="UP000322876">
    <property type="component" value="Unassembled WGS sequence"/>
</dbReference>
<reference evidence="9 10" key="1">
    <citation type="submission" date="2019-06" db="EMBL/GenBank/DDBJ databases">
        <title>Genomic insights into carbon and energy metabolism of Deferribacter autotrophicus revealed new metabolic traits in the phylum Deferribacteres.</title>
        <authorList>
            <person name="Slobodkin A.I."/>
            <person name="Slobodkina G.B."/>
            <person name="Allioux M."/>
            <person name="Alain K."/>
            <person name="Jebbar M."/>
            <person name="Shadrin V."/>
            <person name="Kublanov I.V."/>
            <person name="Toshchakov S.V."/>
            <person name="Bonch-Osmolovskaya E.A."/>
        </authorList>
    </citation>
    <scope>NUCLEOTIDE SEQUENCE [LARGE SCALE GENOMIC DNA]</scope>
    <source>
        <strain evidence="9 10">SL50</strain>
    </source>
</reference>
<dbReference type="InterPro" id="IPR037171">
    <property type="entry name" value="NagB/RpiA_transferase-like"/>
</dbReference>
<dbReference type="Gene3D" id="3.40.50.10420">
    <property type="entry name" value="NagB/RpiA/CoA transferase-like"/>
    <property type="match status" value="1"/>
</dbReference>
<dbReference type="SUPFAM" id="SSF46548">
    <property type="entry name" value="alpha-helical ferredoxin"/>
    <property type="match status" value="1"/>
</dbReference>
<dbReference type="InterPro" id="IPR054704">
    <property type="entry name" value="Quin_L_LdhH-like"/>
</dbReference>
<protein>
    <submittedName>
        <fullName evidence="9">FeS-binding protein</fullName>
    </submittedName>
</protein>
<keyword evidence="10" id="KW-1185">Reference proteome</keyword>
<keyword evidence="4" id="KW-0677">Repeat</keyword>
<organism evidence="9 10">
    <name type="scientific">Deferribacter autotrophicus</name>
    <dbReference type="NCBI Taxonomy" id="500465"/>
    <lineage>
        <taxon>Bacteria</taxon>
        <taxon>Pseudomonadati</taxon>
        <taxon>Deferribacterota</taxon>
        <taxon>Deferribacteres</taxon>
        <taxon>Deferribacterales</taxon>
        <taxon>Deferribacteraceae</taxon>
        <taxon>Deferribacter</taxon>
    </lineage>
</organism>
<gene>
    <name evidence="9" type="ORF">FHQ18_01260</name>
</gene>